<evidence type="ECO:0000259" key="1">
    <source>
        <dbReference type="Pfam" id="PF12697"/>
    </source>
</evidence>
<sequence>MVGLCLSYRYLFWTPRRGEPQPVPDGLTRHWLATPSGDLELLCAEPASPSSTPPILFVHGGMGSAWVWADFMRFLAGHGVTSYAVSLRGHGDSWAPGYIRMVYLTPRSAFEDDLVAAIDFVRKQHGAPVLIGHSAGGGLSQAVLAQGRADVKALALVDAIPGYGSAKVNSNWMALDKWFVFRLFFCHFGHPNSALSHPLLTLRAFFGKAFPLDKVYPFQARMARYESLRWPFSMLSAFAPAQDVLKHVEGRRVLVLAGDEDALMTPEVTRETAAYYALAGGDVRTEFVQGAGHHLQNDVQWEDGAARLLDWFHTLGK</sequence>
<dbReference type="Gene3D" id="3.40.50.1820">
    <property type="entry name" value="alpha/beta hydrolase"/>
    <property type="match status" value="1"/>
</dbReference>
<dbReference type="InterPro" id="IPR000073">
    <property type="entry name" value="AB_hydrolase_1"/>
</dbReference>
<dbReference type="InterPro" id="IPR050228">
    <property type="entry name" value="Carboxylesterase_BioH"/>
</dbReference>
<accession>A0A7D8UW81</accession>
<dbReference type="Proteomes" id="UP000473826">
    <property type="component" value="Unassembled WGS sequence"/>
</dbReference>
<dbReference type="AlphaFoldDB" id="A0A7D8UW81"/>
<dbReference type="Pfam" id="PF12697">
    <property type="entry name" value="Abhydrolase_6"/>
    <property type="match status" value="1"/>
</dbReference>
<evidence type="ECO:0000313" key="2">
    <source>
        <dbReference type="EMBL" id="TXT04795.1"/>
    </source>
</evidence>
<dbReference type="PANTHER" id="PTHR43194">
    <property type="entry name" value="HYDROLASE ALPHA/BETA FOLD FAMILY"/>
    <property type="match status" value="1"/>
</dbReference>
<name>A0A7D8UW81_VANHU</name>
<comment type="caution">
    <text evidence="2">The sequence shown here is derived from an EMBL/GenBank/DDBJ whole genome shotgun (WGS) entry which is preliminary data.</text>
</comment>
<proteinExistence type="predicted"/>
<dbReference type="OrthoDB" id="8119704at2759"/>
<protein>
    <recommendedName>
        <fullName evidence="1">AB hydrolase-1 domain-containing protein</fullName>
    </recommendedName>
</protein>
<dbReference type="InterPro" id="IPR029058">
    <property type="entry name" value="AB_hydrolase_fold"/>
</dbReference>
<reference evidence="2 3" key="1">
    <citation type="journal article" date="2019" name="PLoS Genet.">
        <title>Convergent evolution of linked mating-type loci in basidiomycete fungi.</title>
        <authorList>
            <person name="Sun S."/>
            <person name="Coelho M.A."/>
            <person name="Heitman J."/>
            <person name="Nowrousian M."/>
        </authorList>
    </citation>
    <scope>NUCLEOTIDE SEQUENCE [LARGE SCALE GENOMIC DNA]</scope>
    <source>
        <strain evidence="2 3">CBS 4282</strain>
    </source>
</reference>
<organism evidence="2 3">
    <name type="scientific">Vanrija humicola</name>
    <name type="common">Yeast</name>
    <name type="synonym">Cryptococcus humicola</name>
    <dbReference type="NCBI Taxonomy" id="5417"/>
    <lineage>
        <taxon>Eukaryota</taxon>
        <taxon>Fungi</taxon>
        <taxon>Dikarya</taxon>
        <taxon>Basidiomycota</taxon>
        <taxon>Agaricomycotina</taxon>
        <taxon>Tremellomycetes</taxon>
        <taxon>Trichosporonales</taxon>
        <taxon>Trichosporonaceae</taxon>
        <taxon>Vanrija</taxon>
    </lineage>
</organism>
<dbReference type="EMBL" id="QKWK01000014">
    <property type="protein sequence ID" value="TXT04795.1"/>
    <property type="molecule type" value="Genomic_DNA"/>
</dbReference>
<dbReference type="SUPFAM" id="SSF53474">
    <property type="entry name" value="alpha/beta-Hydrolases"/>
    <property type="match status" value="1"/>
</dbReference>
<keyword evidence="3" id="KW-1185">Reference proteome</keyword>
<dbReference type="PANTHER" id="PTHR43194:SF2">
    <property type="entry name" value="PEROXISOMAL MEMBRANE PROTEIN LPX1"/>
    <property type="match status" value="1"/>
</dbReference>
<feature type="domain" description="AB hydrolase-1" evidence="1">
    <location>
        <begin position="55"/>
        <end position="296"/>
    </location>
</feature>
<gene>
    <name evidence="2" type="ORF">VHUM_04063</name>
</gene>
<evidence type="ECO:0000313" key="3">
    <source>
        <dbReference type="Proteomes" id="UP000473826"/>
    </source>
</evidence>